<dbReference type="CDD" id="cd12828">
    <property type="entry name" value="TmCorA-like_1"/>
    <property type="match status" value="1"/>
</dbReference>
<dbReference type="PANTHER" id="PTHR46494:SF1">
    <property type="entry name" value="CORA FAMILY METAL ION TRANSPORTER (EUROFUNG)"/>
    <property type="match status" value="1"/>
</dbReference>
<dbReference type="Gene3D" id="1.20.58.340">
    <property type="entry name" value="Magnesium transport protein CorA, transmembrane region"/>
    <property type="match status" value="2"/>
</dbReference>
<dbReference type="Gene3D" id="3.30.460.20">
    <property type="entry name" value="CorA soluble domain-like"/>
    <property type="match status" value="1"/>
</dbReference>
<keyword evidence="7 8" id="KW-0472">Membrane</keyword>
<dbReference type="SUPFAM" id="SSF144083">
    <property type="entry name" value="Magnesium transport protein CorA, transmembrane region"/>
    <property type="match status" value="1"/>
</dbReference>
<organism evidence="10 11">
    <name type="scientific">Winmispira thermophila (strain ATCC 700085 / DSM 6578 / Z-1203)</name>
    <name type="common">Spirochaeta thermophila</name>
    <dbReference type="NCBI Taxonomy" id="869211"/>
    <lineage>
        <taxon>Bacteria</taxon>
        <taxon>Pseudomonadati</taxon>
        <taxon>Spirochaetota</taxon>
        <taxon>Spirochaetia</taxon>
        <taxon>Winmispirales</taxon>
        <taxon>Winmispiraceae</taxon>
        <taxon>Winmispira</taxon>
    </lineage>
</organism>
<dbReference type="KEGG" id="stq:Spith_0821"/>
<comment type="similarity">
    <text evidence="2 8">Belongs to the CorA metal ion transporter (MIT) (TC 1.A.35) family.</text>
</comment>
<dbReference type="Proteomes" id="UP000007254">
    <property type="component" value="Chromosome"/>
</dbReference>
<dbReference type="GO" id="GO:0005886">
    <property type="term" value="C:plasma membrane"/>
    <property type="evidence" value="ECO:0007669"/>
    <property type="project" value="UniProtKB-SubCell"/>
</dbReference>
<dbReference type="STRING" id="869211.Spith_0821"/>
<dbReference type="PANTHER" id="PTHR46494">
    <property type="entry name" value="CORA FAMILY METAL ION TRANSPORTER (EUROFUNG)"/>
    <property type="match status" value="1"/>
</dbReference>
<sequence>MRKKRTRKQPGSPPGTLVYTGKPEGEFELTLIQYNEHTYRELTLERIEDIAAHLDPALTTWINVVGLHRVSQIETLGKMLGLHPLTVEDVLNVTQRPKVEDYEHYLFVVLHMLTFNDEARTVESEQVSMVLKDHLLVTFQERKGDVFDPVRERLRRNRGIIRRHGADYLLYALVDVIVDHYFLILEHLEEETERLEEEVVEHPTPHLIRALHAVKRNLITLRKSVWPLRELLSTLSRGESPLISQMTLYLRDVYDHTIQVIDTVETLRDVASGLLDVYLSSVSNRMNEIMKVLTIIATIFMPLTFIAGIYGMNFRYMPELEWKWGYPAVLGLMCFLGIGMLLYFKKKKWL</sequence>
<dbReference type="NCBIfam" id="TIGR00383">
    <property type="entry name" value="corA"/>
    <property type="match status" value="1"/>
</dbReference>
<dbReference type="GO" id="GO:0015087">
    <property type="term" value="F:cobalt ion transmembrane transporter activity"/>
    <property type="evidence" value="ECO:0007669"/>
    <property type="project" value="UniProtKB-UniRule"/>
</dbReference>
<evidence type="ECO:0000256" key="1">
    <source>
        <dbReference type="ARBA" id="ARBA00004651"/>
    </source>
</evidence>
<evidence type="ECO:0000256" key="7">
    <source>
        <dbReference type="ARBA" id="ARBA00023136"/>
    </source>
</evidence>
<dbReference type="GO" id="GO:0015095">
    <property type="term" value="F:magnesium ion transmembrane transporter activity"/>
    <property type="evidence" value="ECO:0007669"/>
    <property type="project" value="UniProtKB-UniRule"/>
</dbReference>
<evidence type="ECO:0000256" key="9">
    <source>
        <dbReference type="SAM" id="MobiDB-lite"/>
    </source>
</evidence>
<dbReference type="GO" id="GO:0050897">
    <property type="term" value="F:cobalt ion binding"/>
    <property type="evidence" value="ECO:0007669"/>
    <property type="project" value="TreeGrafter"/>
</dbReference>
<feature type="transmembrane region" description="Helical" evidence="8">
    <location>
        <begin position="324"/>
        <end position="344"/>
    </location>
</feature>
<protein>
    <recommendedName>
        <fullName evidence="8">Magnesium transport protein CorA</fullName>
    </recommendedName>
</protein>
<name>G0GB72_WINT7</name>
<dbReference type="FunFam" id="1.20.58.340:FF:000012">
    <property type="entry name" value="Magnesium transport protein CorA"/>
    <property type="match status" value="1"/>
</dbReference>
<evidence type="ECO:0000256" key="6">
    <source>
        <dbReference type="ARBA" id="ARBA00022989"/>
    </source>
</evidence>
<evidence type="ECO:0000256" key="5">
    <source>
        <dbReference type="ARBA" id="ARBA00022692"/>
    </source>
</evidence>
<evidence type="ECO:0000313" key="11">
    <source>
        <dbReference type="Proteomes" id="UP000007254"/>
    </source>
</evidence>
<keyword evidence="6 8" id="KW-1133">Transmembrane helix</keyword>
<feature type="region of interest" description="Disordered" evidence="9">
    <location>
        <begin position="1"/>
        <end position="20"/>
    </location>
</feature>
<dbReference type="InterPro" id="IPR004488">
    <property type="entry name" value="Mg/Co-transport_prot_CorA"/>
</dbReference>
<dbReference type="InterPro" id="IPR045863">
    <property type="entry name" value="CorA_TM1_TM2"/>
</dbReference>
<dbReference type="InterPro" id="IPR045861">
    <property type="entry name" value="CorA_cytoplasmic_dom"/>
</dbReference>
<dbReference type="RefSeq" id="WP_014624473.1">
    <property type="nucleotide sequence ID" value="NC_017583.1"/>
</dbReference>
<evidence type="ECO:0000256" key="8">
    <source>
        <dbReference type="RuleBase" id="RU362010"/>
    </source>
</evidence>
<keyword evidence="4 8" id="KW-1003">Cell membrane</keyword>
<comment type="subcellular location">
    <subcellularLocation>
        <location evidence="1">Cell membrane</location>
        <topology evidence="1">Multi-pass membrane protein</topology>
    </subcellularLocation>
    <subcellularLocation>
        <location evidence="8">Membrane</location>
        <topology evidence="8">Multi-pass membrane protein</topology>
    </subcellularLocation>
</comment>
<dbReference type="OrthoDB" id="9803416at2"/>
<evidence type="ECO:0000313" key="10">
    <source>
        <dbReference type="EMBL" id="AEJ61096.1"/>
    </source>
</evidence>
<dbReference type="GO" id="GO:0000287">
    <property type="term" value="F:magnesium ion binding"/>
    <property type="evidence" value="ECO:0007669"/>
    <property type="project" value="TreeGrafter"/>
</dbReference>
<keyword evidence="8" id="KW-0406">Ion transport</keyword>
<gene>
    <name evidence="8" type="primary">corA</name>
    <name evidence="10" type="ordered locus">Spith_0821</name>
</gene>
<evidence type="ECO:0000256" key="2">
    <source>
        <dbReference type="ARBA" id="ARBA00009765"/>
    </source>
</evidence>
<keyword evidence="8" id="KW-0460">Magnesium</keyword>
<proteinExistence type="inferred from homology"/>
<comment type="function">
    <text evidence="8">Mediates influx of magnesium ions.</text>
</comment>
<dbReference type="InterPro" id="IPR002523">
    <property type="entry name" value="MgTranspt_CorA/ZnTranspt_ZntB"/>
</dbReference>
<dbReference type="EMBL" id="CP002903">
    <property type="protein sequence ID" value="AEJ61096.1"/>
    <property type="molecule type" value="Genomic_DNA"/>
</dbReference>
<keyword evidence="3 8" id="KW-0813">Transport</keyword>
<accession>G0GB72</accession>
<dbReference type="SUPFAM" id="SSF143865">
    <property type="entry name" value="CorA soluble domain-like"/>
    <property type="match status" value="1"/>
</dbReference>
<dbReference type="AlphaFoldDB" id="G0GB72"/>
<evidence type="ECO:0000256" key="4">
    <source>
        <dbReference type="ARBA" id="ARBA00022475"/>
    </source>
</evidence>
<dbReference type="Pfam" id="PF01544">
    <property type="entry name" value="CorA"/>
    <property type="match status" value="1"/>
</dbReference>
<keyword evidence="5 8" id="KW-0812">Transmembrane</keyword>
<evidence type="ECO:0000256" key="3">
    <source>
        <dbReference type="ARBA" id="ARBA00022448"/>
    </source>
</evidence>
<dbReference type="HOGENOM" id="CLU_007127_0_0_12"/>
<feature type="transmembrane region" description="Helical" evidence="8">
    <location>
        <begin position="292"/>
        <end position="312"/>
    </location>
</feature>
<reference evidence="10 11" key="1">
    <citation type="submission" date="2011-06" db="EMBL/GenBank/DDBJ databases">
        <title>The complete genome of Spirochaeta thermophila DSM 6578.</title>
        <authorList>
            <consortium name="US DOE Joint Genome Institute (JGI-PGF)"/>
            <person name="Lucas S."/>
            <person name="Lapidus A."/>
            <person name="Bruce D."/>
            <person name="Goodwin L."/>
            <person name="Pitluck S."/>
            <person name="Peters L."/>
            <person name="Kyrpides N."/>
            <person name="Mavromatis K."/>
            <person name="Ivanova N."/>
            <person name="Mikailova N."/>
            <person name="Pagani I."/>
            <person name="Chertkov O."/>
            <person name="Detter J.C."/>
            <person name="Tapia R."/>
            <person name="Han C."/>
            <person name="Land M."/>
            <person name="Hauser L."/>
            <person name="Markowitz V."/>
            <person name="Cheng J.-F."/>
            <person name="Hugenholtz P."/>
            <person name="Woyke T."/>
            <person name="Wu D."/>
            <person name="Spring S."/>
            <person name="Merkhoffer B."/>
            <person name="Schneider S."/>
            <person name="Klenk H.-P."/>
            <person name="Eisen J.A."/>
        </authorList>
    </citation>
    <scope>NUCLEOTIDE SEQUENCE [LARGE SCALE GENOMIC DNA]</scope>
    <source>
        <strain evidence="11">ATCC 700085 / DSM 6578 / Z-1203</strain>
    </source>
</reference>
<keyword evidence="11" id="KW-1185">Reference proteome</keyword>